<dbReference type="Proteomes" id="UP000053024">
    <property type="component" value="Unassembled WGS sequence"/>
</dbReference>
<gene>
    <name evidence="2" type="ORF">AQJ66_22080</name>
</gene>
<evidence type="ECO:0000256" key="1">
    <source>
        <dbReference type="SAM" id="MobiDB-lite"/>
    </source>
</evidence>
<organism evidence="2 3">
    <name type="scientific">Streptomyces bungoensis</name>
    <dbReference type="NCBI Taxonomy" id="285568"/>
    <lineage>
        <taxon>Bacteria</taxon>
        <taxon>Bacillati</taxon>
        <taxon>Actinomycetota</taxon>
        <taxon>Actinomycetes</taxon>
        <taxon>Kitasatosporales</taxon>
        <taxon>Streptomycetaceae</taxon>
        <taxon>Streptomyces</taxon>
    </lineage>
</organism>
<dbReference type="STRING" id="285568.AQJ66_22080"/>
<dbReference type="OrthoDB" id="4324058at2"/>
<comment type="caution">
    <text evidence="2">The sequence shown here is derived from an EMBL/GenBank/DDBJ whole genome shotgun (WGS) entry which is preliminary data.</text>
</comment>
<reference evidence="2 3" key="1">
    <citation type="submission" date="2015-10" db="EMBL/GenBank/DDBJ databases">
        <title>Draft genome sequence of Streptomyces bungoensis DSM 41781, type strain for the species Streptomyces bungoensis.</title>
        <authorList>
            <person name="Ruckert C."/>
            <person name="Winkler A."/>
            <person name="Kalinowski J."/>
            <person name="Kampfer P."/>
            <person name="Glaeser S."/>
        </authorList>
    </citation>
    <scope>NUCLEOTIDE SEQUENCE [LARGE SCALE GENOMIC DNA]</scope>
    <source>
        <strain evidence="2 3">DSM 41781</strain>
    </source>
</reference>
<keyword evidence="3" id="KW-1185">Reference proteome</keyword>
<dbReference type="RefSeq" id="WP_061925003.1">
    <property type="nucleotide sequence ID" value="NZ_JBEYBH010000002.1"/>
</dbReference>
<name>A0A101SYI1_9ACTN</name>
<sequence>MSRRKRTRGGGRAETARCGAPLPSTRKARQRAARPAAGSVHLRARGAAGDWMLLPDGTWRHVETIRVRSLFG</sequence>
<dbReference type="EMBL" id="LMWX01000037">
    <property type="protein sequence ID" value="KUN82502.1"/>
    <property type="molecule type" value="Genomic_DNA"/>
</dbReference>
<feature type="region of interest" description="Disordered" evidence="1">
    <location>
        <begin position="1"/>
        <end position="40"/>
    </location>
</feature>
<accession>A0A101SYI1</accession>
<protein>
    <submittedName>
        <fullName evidence="2">Uncharacterized protein</fullName>
    </submittedName>
</protein>
<evidence type="ECO:0000313" key="3">
    <source>
        <dbReference type="Proteomes" id="UP000053024"/>
    </source>
</evidence>
<proteinExistence type="predicted"/>
<evidence type="ECO:0000313" key="2">
    <source>
        <dbReference type="EMBL" id="KUN82502.1"/>
    </source>
</evidence>
<dbReference type="AlphaFoldDB" id="A0A101SYI1"/>